<protein>
    <submittedName>
        <fullName evidence="5">Histidyl-tRNA Synthetase Similar to Histidine Ammonia-Lyase</fullName>
    </submittedName>
</protein>
<dbReference type="EMBL" id="FN649742">
    <property type="protein sequence ID" value="CBJ27242.1"/>
    <property type="molecule type" value="Genomic_DNA"/>
</dbReference>
<dbReference type="FunFam" id="3.30.930.10:FF:000061">
    <property type="entry name" value="Histidine--tRNA ligase, cytoplasmic"/>
    <property type="match status" value="1"/>
</dbReference>
<dbReference type="OrthoDB" id="1906957at2759"/>
<dbReference type="Pfam" id="PF13393">
    <property type="entry name" value="tRNA-synt_His"/>
    <property type="match status" value="1"/>
</dbReference>
<evidence type="ECO:0000313" key="5">
    <source>
        <dbReference type="EMBL" id="CBJ27242.1"/>
    </source>
</evidence>
<dbReference type="Gene3D" id="1.10.275.10">
    <property type="entry name" value="Fumarase/aspartase (N-terminal domain)"/>
    <property type="match status" value="1"/>
</dbReference>
<dbReference type="GO" id="GO:0004821">
    <property type="term" value="F:histidine-tRNA ligase activity"/>
    <property type="evidence" value="ECO:0007669"/>
    <property type="project" value="TreeGrafter"/>
</dbReference>
<dbReference type="GO" id="GO:0016829">
    <property type="term" value="F:lyase activity"/>
    <property type="evidence" value="ECO:0007669"/>
    <property type="project" value="UniProtKB-KW"/>
</dbReference>
<dbReference type="Proteomes" id="UP000002630">
    <property type="component" value="Linkage Group LG17"/>
</dbReference>
<dbReference type="InterPro" id="IPR041715">
    <property type="entry name" value="HisRS-like_core"/>
</dbReference>
<organism evidence="5 6">
    <name type="scientific">Ectocarpus siliculosus</name>
    <name type="common">Brown alga</name>
    <name type="synonym">Conferva siliculosa</name>
    <dbReference type="NCBI Taxonomy" id="2880"/>
    <lineage>
        <taxon>Eukaryota</taxon>
        <taxon>Sar</taxon>
        <taxon>Stramenopiles</taxon>
        <taxon>Ochrophyta</taxon>
        <taxon>PX clade</taxon>
        <taxon>Phaeophyceae</taxon>
        <taxon>Ectocarpales</taxon>
        <taxon>Ectocarpaceae</taxon>
        <taxon>Ectocarpus</taxon>
    </lineage>
</organism>
<evidence type="ECO:0000259" key="4">
    <source>
        <dbReference type="PROSITE" id="PS50862"/>
    </source>
</evidence>
<dbReference type="GO" id="GO:0005829">
    <property type="term" value="C:cytosol"/>
    <property type="evidence" value="ECO:0007669"/>
    <property type="project" value="TreeGrafter"/>
</dbReference>
<dbReference type="InParanoid" id="D7G588"/>
<dbReference type="InterPro" id="IPR001106">
    <property type="entry name" value="Aromatic_Lyase"/>
</dbReference>
<dbReference type="eggNOG" id="KOG1936">
    <property type="taxonomic scope" value="Eukaryota"/>
</dbReference>
<dbReference type="PANTHER" id="PTHR11476:SF7">
    <property type="entry name" value="HISTIDINE--TRNA LIGASE"/>
    <property type="match status" value="1"/>
</dbReference>
<comment type="similarity">
    <text evidence="2">Belongs to the class-II aminoacyl-tRNA synthetase family.</text>
</comment>
<dbReference type="InterPro" id="IPR024083">
    <property type="entry name" value="Fumarase/histidase_N"/>
</dbReference>
<dbReference type="STRING" id="2880.D7G588"/>
<dbReference type="Pfam" id="PF00221">
    <property type="entry name" value="Lyase_aromatic"/>
    <property type="match status" value="1"/>
</dbReference>
<dbReference type="CDD" id="cd00773">
    <property type="entry name" value="HisRS-like_core"/>
    <property type="match status" value="1"/>
</dbReference>
<dbReference type="Gene3D" id="1.20.200.10">
    <property type="entry name" value="Fumarase/aspartase (Central domain)"/>
    <property type="match status" value="1"/>
</dbReference>
<evidence type="ECO:0000256" key="2">
    <source>
        <dbReference type="ARBA" id="ARBA00008226"/>
    </source>
</evidence>
<dbReference type="SUPFAM" id="SSF48557">
    <property type="entry name" value="L-aspartase-like"/>
    <property type="match status" value="1"/>
</dbReference>
<reference evidence="5 6" key="1">
    <citation type="journal article" date="2010" name="Nature">
        <title>The Ectocarpus genome and the independent evolution of multicellularity in brown algae.</title>
        <authorList>
            <person name="Cock J.M."/>
            <person name="Sterck L."/>
            <person name="Rouze P."/>
            <person name="Scornet D."/>
            <person name="Allen A.E."/>
            <person name="Amoutzias G."/>
            <person name="Anthouard V."/>
            <person name="Artiguenave F."/>
            <person name="Aury J.M."/>
            <person name="Badger J.H."/>
            <person name="Beszteri B."/>
            <person name="Billiau K."/>
            <person name="Bonnet E."/>
            <person name="Bothwell J.H."/>
            <person name="Bowler C."/>
            <person name="Boyen C."/>
            <person name="Brownlee C."/>
            <person name="Carrano C.J."/>
            <person name="Charrier B."/>
            <person name="Cho G.Y."/>
            <person name="Coelho S.M."/>
            <person name="Collen J."/>
            <person name="Corre E."/>
            <person name="Da Silva C."/>
            <person name="Delage L."/>
            <person name="Delaroque N."/>
            <person name="Dittami S.M."/>
            <person name="Doulbeau S."/>
            <person name="Elias M."/>
            <person name="Farnham G."/>
            <person name="Gachon C.M."/>
            <person name="Gschloessl B."/>
            <person name="Heesch S."/>
            <person name="Jabbari K."/>
            <person name="Jubin C."/>
            <person name="Kawai H."/>
            <person name="Kimura K."/>
            <person name="Kloareg B."/>
            <person name="Kupper F.C."/>
            <person name="Lang D."/>
            <person name="Le Bail A."/>
            <person name="Leblanc C."/>
            <person name="Lerouge P."/>
            <person name="Lohr M."/>
            <person name="Lopez P.J."/>
            <person name="Martens C."/>
            <person name="Maumus F."/>
            <person name="Michel G."/>
            <person name="Miranda-Saavedra D."/>
            <person name="Morales J."/>
            <person name="Moreau H."/>
            <person name="Motomura T."/>
            <person name="Nagasato C."/>
            <person name="Napoli C.A."/>
            <person name="Nelson D.R."/>
            <person name="Nyvall-Collen P."/>
            <person name="Peters A.F."/>
            <person name="Pommier C."/>
            <person name="Potin P."/>
            <person name="Poulain J."/>
            <person name="Quesneville H."/>
            <person name="Read B."/>
            <person name="Rensing S.A."/>
            <person name="Ritter A."/>
            <person name="Rousvoal S."/>
            <person name="Samanta M."/>
            <person name="Samson G."/>
            <person name="Schroeder D.C."/>
            <person name="Segurens B."/>
            <person name="Strittmatter M."/>
            <person name="Tonon T."/>
            <person name="Tregear J.W."/>
            <person name="Valentin K."/>
            <person name="von Dassow P."/>
            <person name="Yamagishi T."/>
            <person name="Van de Peer Y."/>
            <person name="Wincker P."/>
        </authorList>
    </citation>
    <scope>NUCLEOTIDE SEQUENCE [LARGE SCALE GENOMIC DNA]</scope>
    <source>
        <strain evidence="6">Ec32 / CCAP1310/4</strain>
    </source>
</reference>
<dbReference type="InterPro" id="IPR006195">
    <property type="entry name" value="aa-tRNA-synth_II"/>
</dbReference>
<name>D7G588_ECTSI</name>
<comment type="similarity">
    <text evidence="1">Belongs to the PAL/histidase family.</text>
</comment>
<dbReference type="GO" id="GO:0003723">
    <property type="term" value="F:RNA binding"/>
    <property type="evidence" value="ECO:0007669"/>
    <property type="project" value="TreeGrafter"/>
</dbReference>
<dbReference type="PROSITE" id="PS50862">
    <property type="entry name" value="AA_TRNA_LIGASE_II"/>
    <property type="match status" value="1"/>
</dbReference>
<proteinExistence type="inferred from homology"/>
<gene>
    <name evidence="5" type="primary">HAL</name>
    <name evidence="5" type="ORF">Esi_0063_0058</name>
</gene>
<dbReference type="GO" id="GO:0006427">
    <property type="term" value="P:histidyl-tRNA aminoacylation"/>
    <property type="evidence" value="ECO:0007669"/>
    <property type="project" value="TreeGrafter"/>
</dbReference>
<feature type="region of interest" description="Disordered" evidence="3">
    <location>
        <begin position="379"/>
        <end position="405"/>
    </location>
</feature>
<keyword evidence="6" id="KW-1185">Reference proteome</keyword>
<accession>D7G588</accession>
<evidence type="ECO:0000256" key="3">
    <source>
        <dbReference type="SAM" id="MobiDB-lite"/>
    </source>
</evidence>
<dbReference type="SUPFAM" id="SSF55681">
    <property type="entry name" value="Class II aaRS and biotin synthetases"/>
    <property type="match status" value="1"/>
</dbReference>
<dbReference type="GO" id="GO:0032543">
    <property type="term" value="P:mitochondrial translation"/>
    <property type="evidence" value="ECO:0007669"/>
    <property type="project" value="TreeGrafter"/>
</dbReference>
<evidence type="ECO:0000313" key="6">
    <source>
        <dbReference type="Proteomes" id="UP000002630"/>
    </source>
</evidence>
<sequence>MASEGSAALAVSVGARKVLPEDVLLVAVHGARVDLHPASLDKACPVPSTPSRGGDKAFAVSDGAGETVAESSRSETAARATIFARVVSLMNGRSGLRPEVLTLLCDMLNNGVTPLLPKDGGEGPSLARAVLGAGSCLFKGEVRPLLEVLSSCELSPLSTLTGREGSTLELGRFDQIGTAAVAAAAASNAIEIADGVAALTCEATRANTAPFDALNFDVRPHRGQIACADRLRLMLDGSKSANSTKGDSTVDPEAISTIPQYHGPARDAIAAAGRSIMTEFNGSDAGPLGVGDGCVQPRDGKQTELTATFLTEAVRVLTSGCRERSQALQGSANGASSCGGGGDVFGVEGVLRELQSALAEEMALSVAVLRQEEEKAAAAAGVSSKPAKGGGNQPPQSGAPGGGVDTAGMSAAQIAKIEAKRAAKAAKAAAKGAAKKEKKKAAGLGVGCAELKQRVAPAGAAAAVGADEIAAKIDPFRTGEQAMGPFLCAMAERLSNGGAQRKPKIAKGARDFLPEQMRVREQAFTAIRNVFKRHGAVEIDTPVFELKETLTGKYGEDSKLIYDLADQGGELLALRYDLTVPFARYLALHGVGNIKRFHIAKVYRRDQPNVQLGRFREFYQCDFDIAGNYGLMVPDAEVLSVACEILSSLPIGNFQIKLNHRRLLDAILDICGCPPEKFRSICSAIDKLDKMDWAEVRQEMVEEKGLAPDSADKIGGFVNGNAGGAKELWAKLTEEKKFGDHPDAVAAMSELELLFKYLDAMGTLQYVSFDLSLARGLTYYTGLIYECVVVDGGIRVGSIAAGGRYDNLVGMFSASGQTPCVGVSIGIERVLTIMEKRLQEERGDKGAPSNVQVRSSSVADVVCAVCVIWSMEFLVLLASCFLLRPI</sequence>
<feature type="domain" description="Aminoacyl-transfer RNA synthetases class-II family profile" evidence="4">
    <location>
        <begin position="500"/>
        <end position="848"/>
    </location>
</feature>
<dbReference type="Gene3D" id="3.30.930.10">
    <property type="entry name" value="Bira Bifunctional Protein, Domain 2"/>
    <property type="match status" value="1"/>
</dbReference>
<dbReference type="EMBL" id="FN648852">
    <property type="protein sequence ID" value="CBJ27242.1"/>
    <property type="molecule type" value="Genomic_DNA"/>
</dbReference>
<dbReference type="AlphaFoldDB" id="D7G588"/>
<dbReference type="PANTHER" id="PTHR11476">
    <property type="entry name" value="HISTIDYL-TRNA SYNTHETASE"/>
    <property type="match status" value="1"/>
</dbReference>
<evidence type="ECO:0000256" key="1">
    <source>
        <dbReference type="ARBA" id="ARBA00007238"/>
    </source>
</evidence>
<dbReference type="eggNOG" id="KOG0222">
    <property type="taxonomic scope" value="Eukaryota"/>
</dbReference>
<dbReference type="GO" id="GO:0005739">
    <property type="term" value="C:mitochondrion"/>
    <property type="evidence" value="ECO:0007669"/>
    <property type="project" value="TreeGrafter"/>
</dbReference>
<dbReference type="InterPro" id="IPR008948">
    <property type="entry name" value="L-Aspartase-like"/>
</dbReference>
<dbReference type="InterPro" id="IPR045864">
    <property type="entry name" value="aa-tRNA-synth_II/BPL/LPL"/>
</dbReference>